<reference evidence="2" key="3">
    <citation type="journal article" date="2010" name="Genome Res.">
        <title>Population genomic sequencing of Coccidioides fungi reveals recent hybridization and transposon control.</title>
        <authorList>
            <person name="Neafsey D.E."/>
            <person name="Barker B.M."/>
            <person name="Sharpton T.J."/>
            <person name="Stajich J.E."/>
            <person name="Park D.J."/>
            <person name="Whiston E."/>
            <person name="Hung C.-Y."/>
            <person name="McMahan C."/>
            <person name="White J."/>
            <person name="Sykes S."/>
            <person name="Heiman D."/>
            <person name="Young S."/>
            <person name="Zeng Q."/>
            <person name="Abouelleil A."/>
            <person name="Aftuck L."/>
            <person name="Bessette D."/>
            <person name="Brown A."/>
            <person name="FitzGerald M."/>
            <person name="Lui A."/>
            <person name="Macdonald J.P."/>
            <person name="Priest M."/>
            <person name="Orbach M.J."/>
            <person name="Galgiani J.N."/>
            <person name="Kirkland T.N."/>
            <person name="Cole G.T."/>
            <person name="Birren B.W."/>
            <person name="Henn M.R."/>
            <person name="Taylor J.W."/>
            <person name="Rounsley S.D."/>
        </authorList>
    </citation>
    <scope>NUCLEOTIDE SEQUENCE [LARGE SCALE GENOMIC DNA]</scope>
    <source>
        <strain evidence="2">RMSCC 3488</strain>
    </source>
</reference>
<protein>
    <submittedName>
        <fullName evidence="1">Uncharacterized protein</fullName>
    </submittedName>
</protein>
<name>A0A0J6FKL6_COCPO</name>
<reference evidence="1 2" key="1">
    <citation type="submission" date="2007-06" db="EMBL/GenBank/DDBJ databases">
        <title>The Genome Sequence of Coccidioides posadasii RMSCC_3488.</title>
        <authorList>
            <consortium name="Coccidioides Genome Resources Consortium"/>
            <consortium name="The Broad Institute Genome Sequencing Platform"/>
            <person name="Henn M.R."/>
            <person name="Sykes S."/>
            <person name="Young S."/>
            <person name="Jaffe D."/>
            <person name="Berlin A."/>
            <person name="Alvarez P."/>
            <person name="Butler J."/>
            <person name="Gnerre S."/>
            <person name="Grabherr M."/>
            <person name="Mauceli E."/>
            <person name="Brockman W."/>
            <person name="Kodira C."/>
            <person name="Alvarado L."/>
            <person name="Zeng Q."/>
            <person name="Crawford M."/>
            <person name="Antoine C."/>
            <person name="Devon K."/>
            <person name="Galgiani J."/>
            <person name="Orsborn K."/>
            <person name="Lewis M.L."/>
            <person name="Nusbaum C."/>
            <person name="Galagan J."/>
            <person name="Birren B."/>
        </authorList>
    </citation>
    <scope>NUCLEOTIDE SEQUENCE [LARGE SCALE GENOMIC DNA]</scope>
    <source>
        <strain evidence="1 2">RMSCC 3488</strain>
    </source>
</reference>
<dbReference type="AlphaFoldDB" id="A0A0J6FKL6"/>
<dbReference type="Proteomes" id="UP000054567">
    <property type="component" value="Unassembled WGS sequence"/>
</dbReference>
<evidence type="ECO:0000313" key="2">
    <source>
        <dbReference type="Proteomes" id="UP000054567"/>
    </source>
</evidence>
<evidence type="ECO:0000313" key="1">
    <source>
        <dbReference type="EMBL" id="KMM70873.1"/>
    </source>
</evidence>
<gene>
    <name evidence="1" type="ORF">CPAG_07182</name>
</gene>
<sequence length="287" mass="33615">MALTLRRHHTYEYGAFREILELHVPYSIIREYIPGILNYIVQPGSSRRPLQIDITSVLAQAPLLRSGPIPRSAYKRCLNALLDQLHDLQFSVRMPRIMARLMEDVRRAQRGDWVSLLCTFACYRDLLDRDRLHATQDLCDDLRLYVLQMLHKIAKNADLSISLSFVDLLEKRRFHEGMEILWEALSRSRVRWFDLYCSRGEIDLYLSGQPSRRIMKYVRRKRLTEQEELSPPALTFGLAQAARRRRFRNPYDSDDSIDGSGVMARGKERTTAFPRRGILELFLKPYG</sequence>
<dbReference type="EMBL" id="DS268112">
    <property type="protein sequence ID" value="KMM70873.1"/>
    <property type="molecule type" value="Genomic_DNA"/>
</dbReference>
<organism evidence="1 2">
    <name type="scientific">Coccidioides posadasii RMSCC 3488</name>
    <dbReference type="NCBI Taxonomy" id="454284"/>
    <lineage>
        <taxon>Eukaryota</taxon>
        <taxon>Fungi</taxon>
        <taxon>Dikarya</taxon>
        <taxon>Ascomycota</taxon>
        <taxon>Pezizomycotina</taxon>
        <taxon>Eurotiomycetes</taxon>
        <taxon>Eurotiomycetidae</taxon>
        <taxon>Onygenales</taxon>
        <taxon>Onygenaceae</taxon>
        <taxon>Coccidioides</taxon>
    </lineage>
</organism>
<proteinExistence type="predicted"/>
<reference evidence="2" key="2">
    <citation type="journal article" date="2009" name="Genome Res.">
        <title>Comparative genomic analyses of the human fungal pathogens Coccidioides and their relatives.</title>
        <authorList>
            <person name="Sharpton T.J."/>
            <person name="Stajich J.E."/>
            <person name="Rounsley S.D."/>
            <person name="Gardner M.J."/>
            <person name="Wortman J.R."/>
            <person name="Jordar V.S."/>
            <person name="Maiti R."/>
            <person name="Kodira C.D."/>
            <person name="Neafsey D.E."/>
            <person name="Zeng Q."/>
            <person name="Hung C.-Y."/>
            <person name="McMahan C."/>
            <person name="Muszewska A."/>
            <person name="Grynberg M."/>
            <person name="Mandel M.A."/>
            <person name="Kellner E.M."/>
            <person name="Barker B.M."/>
            <person name="Galgiani J.N."/>
            <person name="Orbach M.J."/>
            <person name="Kirkland T.N."/>
            <person name="Cole G.T."/>
            <person name="Henn M.R."/>
            <person name="Birren B.W."/>
            <person name="Taylor J.W."/>
        </authorList>
    </citation>
    <scope>NUCLEOTIDE SEQUENCE [LARGE SCALE GENOMIC DNA]</scope>
    <source>
        <strain evidence="2">RMSCC 3488</strain>
    </source>
</reference>
<dbReference type="VEuPathDB" id="FungiDB:CPAG_07182"/>
<accession>A0A0J6FKL6</accession>